<dbReference type="GO" id="GO:0005737">
    <property type="term" value="C:cytoplasm"/>
    <property type="evidence" value="ECO:0007669"/>
    <property type="project" value="UniProtKB-SubCell"/>
</dbReference>
<dbReference type="KEGG" id="ppsc:EHS13_29250"/>
<dbReference type="InterPro" id="IPR001789">
    <property type="entry name" value="Sig_transdc_resp-reg_receiver"/>
</dbReference>
<dbReference type="PROSITE" id="PS00041">
    <property type="entry name" value="HTH_ARAC_FAMILY_1"/>
    <property type="match status" value="1"/>
</dbReference>
<proteinExistence type="predicted"/>
<dbReference type="CDD" id="cd17536">
    <property type="entry name" value="REC_YesN-like"/>
    <property type="match status" value="1"/>
</dbReference>
<dbReference type="PROSITE" id="PS01124">
    <property type="entry name" value="HTH_ARAC_FAMILY_2"/>
    <property type="match status" value="1"/>
</dbReference>
<dbReference type="PROSITE" id="PS50110">
    <property type="entry name" value="RESPONSE_REGULATORY"/>
    <property type="match status" value="1"/>
</dbReference>
<evidence type="ECO:0000256" key="5">
    <source>
        <dbReference type="ARBA" id="ARBA00023015"/>
    </source>
</evidence>
<evidence type="ECO:0000256" key="8">
    <source>
        <dbReference type="PROSITE-ProRule" id="PRU00169"/>
    </source>
</evidence>
<dbReference type="Proteomes" id="UP000426246">
    <property type="component" value="Chromosome"/>
</dbReference>
<dbReference type="PRINTS" id="PR00032">
    <property type="entry name" value="HTHARAC"/>
</dbReference>
<keyword evidence="6" id="KW-0238">DNA-binding</keyword>
<dbReference type="GO" id="GO:0003700">
    <property type="term" value="F:DNA-binding transcription factor activity"/>
    <property type="evidence" value="ECO:0007669"/>
    <property type="project" value="InterPro"/>
</dbReference>
<dbReference type="Gene3D" id="3.40.50.2300">
    <property type="match status" value="1"/>
</dbReference>
<evidence type="ECO:0000259" key="10">
    <source>
        <dbReference type="PROSITE" id="PS50110"/>
    </source>
</evidence>
<dbReference type="InterPro" id="IPR018060">
    <property type="entry name" value="HTH_AraC"/>
</dbReference>
<dbReference type="GO" id="GO:0000160">
    <property type="term" value="P:phosphorelay signal transduction system"/>
    <property type="evidence" value="ECO:0007669"/>
    <property type="project" value="UniProtKB-KW"/>
</dbReference>
<dbReference type="EMBL" id="CP034235">
    <property type="protein sequence ID" value="QGQ98680.1"/>
    <property type="molecule type" value="Genomic_DNA"/>
</dbReference>
<evidence type="ECO:0000256" key="7">
    <source>
        <dbReference type="ARBA" id="ARBA00023163"/>
    </source>
</evidence>
<dbReference type="SMART" id="SM00448">
    <property type="entry name" value="REC"/>
    <property type="match status" value="1"/>
</dbReference>
<dbReference type="PANTHER" id="PTHR42713">
    <property type="entry name" value="HISTIDINE KINASE-RELATED"/>
    <property type="match status" value="1"/>
</dbReference>
<gene>
    <name evidence="11" type="ORF">EHS13_29250</name>
</gene>
<accession>A0A6B8RQM1</accession>
<dbReference type="Gene3D" id="1.10.10.60">
    <property type="entry name" value="Homeodomain-like"/>
    <property type="match status" value="2"/>
</dbReference>
<keyword evidence="5" id="KW-0805">Transcription regulation</keyword>
<dbReference type="GO" id="GO:0043565">
    <property type="term" value="F:sequence-specific DNA binding"/>
    <property type="evidence" value="ECO:0007669"/>
    <property type="project" value="InterPro"/>
</dbReference>
<keyword evidence="12" id="KW-1185">Reference proteome</keyword>
<feature type="modified residue" description="4-aspartylphosphate" evidence="8">
    <location>
        <position position="54"/>
    </location>
</feature>
<dbReference type="PANTHER" id="PTHR42713:SF3">
    <property type="entry name" value="TRANSCRIPTIONAL REGULATORY PROTEIN HPTR"/>
    <property type="match status" value="1"/>
</dbReference>
<keyword evidence="7" id="KW-0804">Transcription</keyword>
<evidence type="ECO:0000313" key="11">
    <source>
        <dbReference type="EMBL" id="QGQ98680.1"/>
    </source>
</evidence>
<dbReference type="InterPro" id="IPR009057">
    <property type="entry name" value="Homeodomain-like_sf"/>
</dbReference>
<dbReference type="OrthoDB" id="342399at2"/>
<evidence type="ECO:0000256" key="2">
    <source>
        <dbReference type="ARBA" id="ARBA00022490"/>
    </source>
</evidence>
<evidence type="ECO:0000256" key="6">
    <source>
        <dbReference type="ARBA" id="ARBA00023125"/>
    </source>
</evidence>
<dbReference type="SUPFAM" id="SSF52172">
    <property type="entry name" value="CheY-like"/>
    <property type="match status" value="1"/>
</dbReference>
<dbReference type="InterPro" id="IPR051552">
    <property type="entry name" value="HptR"/>
</dbReference>
<dbReference type="AlphaFoldDB" id="A0A6B8RQM1"/>
<evidence type="ECO:0000256" key="3">
    <source>
        <dbReference type="ARBA" id="ARBA00022553"/>
    </source>
</evidence>
<organism evidence="11 12">
    <name type="scientific">Paenibacillus psychroresistens</name>
    <dbReference type="NCBI Taxonomy" id="1778678"/>
    <lineage>
        <taxon>Bacteria</taxon>
        <taxon>Bacillati</taxon>
        <taxon>Bacillota</taxon>
        <taxon>Bacilli</taxon>
        <taxon>Bacillales</taxon>
        <taxon>Paenibacillaceae</taxon>
        <taxon>Paenibacillus</taxon>
    </lineage>
</organism>
<keyword evidence="3 8" id="KW-0597">Phosphoprotein</keyword>
<dbReference type="SUPFAM" id="SSF46689">
    <property type="entry name" value="Homeodomain-like"/>
    <property type="match status" value="2"/>
</dbReference>
<evidence type="ECO:0000313" key="12">
    <source>
        <dbReference type="Proteomes" id="UP000426246"/>
    </source>
</evidence>
<dbReference type="SMART" id="SM00342">
    <property type="entry name" value="HTH_ARAC"/>
    <property type="match status" value="1"/>
</dbReference>
<dbReference type="InterPro" id="IPR018062">
    <property type="entry name" value="HTH_AraC-typ_CS"/>
</dbReference>
<protein>
    <submittedName>
        <fullName evidence="11">Response regulator</fullName>
    </submittedName>
</protein>
<dbReference type="InterPro" id="IPR011006">
    <property type="entry name" value="CheY-like_superfamily"/>
</dbReference>
<reference evidence="12" key="1">
    <citation type="submission" date="2018-11" db="EMBL/GenBank/DDBJ databases">
        <title>Complete genome sequence of Paenibacillus sp. ML311-T8.</title>
        <authorList>
            <person name="Nam Y.-D."/>
            <person name="Kang J."/>
            <person name="Chung W.-H."/>
            <person name="Park Y.S."/>
        </authorList>
    </citation>
    <scope>NUCLEOTIDE SEQUENCE [LARGE SCALE GENOMIC DNA]</scope>
    <source>
        <strain evidence="12">ML311-T8</strain>
    </source>
</reference>
<sequence>MKLLIVDDEIQIRQGLREGIDWQSLGFEEVFVAENGIEALEIYRSFQPDLVLTDVRMPGMDGLELCRRIRVLSTVTKIVILSGYSDFEYAKQALQAGVSEYELKPIKLRSLIQLVTRIKDDILKEKIVEKEQHNNQARRLLERMISGEIANPLEIKQGLLKYYRLQIGDELVCLAIDLDHIESQEIKRRNVSEEASVFHYLHKELNDLCKTIQGIVYERSQKAYYILASPRDGAMIKRQLPLLFSSINERLNTRYGKSISMGISSRGSLKNLQQLFTEADQTLQRNLFHGRCHFLYFEDIQEYAHNKHIYVLREKELTECIIRLDFEAARIIVDDEFARISELRELTIFQVKSICLDLLNILIHSLGKQHVDVDTNELDHLRVMEDYKMWVLGFYNRVFSDLYSLQTTKYNTSITKAIEYLKKHYSSEISIESVAEIIGITPNYFSHLFKKETNIPFSEFLNTVRIHAAKNLLKQSNDKVYEISEKVGFQDIKYFNQVFKKIEGKSPKEYRSQVSL</sequence>
<dbReference type="RefSeq" id="WP_155703789.1">
    <property type="nucleotide sequence ID" value="NZ_CP034235.1"/>
</dbReference>
<feature type="domain" description="HTH araC/xylS-type" evidence="9">
    <location>
        <begin position="415"/>
        <end position="513"/>
    </location>
</feature>
<dbReference type="InterPro" id="IPR020449">
    <property type="entry name" value="Tscrpt_reg_AraC-type_HTH"/>
</dbReference>
<name>A0A6B8RQM1_9BACL</name>
<dbReference type="Pfam" id="PF12833">
    <property type="entry name" value="HTH_18"/>
    <property type="match status" value="1"/>
</dbReference>
<keyword evidence="4" id="KW-0902">Two-component regulatory system</keyword>
<keyword evidence="2" id="KW-0963">Cytoplasm</keyword>
<evidence type="ECO:0000256" key="1">
    <source>
        <dbReference type="ARBA" id="ARBA00004496"/>
    </source>
</evidence>
<dbReference type="Pfam" id="PF00072">
    <property type="entry name" value="Response_reg"/>
    <property type="match status" value="1"/>
</dbReference>
<evidence type="ECO:0000259" key="9">
    <source>
        <dbReference type="PROSITE" id="PS01124"/>
    </source>
</evidence>
<comment type="subcellular location">
    <subcellularLocation>
        <location evidence="1">Cytoplasm</location>
    </subcellularLocation>
</comment>
<evidence type="ECO:0000256" key="4">
    <source>
        <dbReference type="ARBA" id="ARBA00023012"/>
    </source>
</evidence>
<feature type="domain" description="Response regulatory" evidence="10">
    <location>
        <begin position="2"/>
        <end position="119"/>
    </location>
</feature>